<accession>D7BGG3</accession>
<keyword evidence="2" id="KW-1185">Reference proteome</keyword>
<dbReference type="EMBL" id="CP002042">
    <property type="protein sequence ID" value="ADH63779.1"/>
    <property type="molecule type" value="Genomic_DNA"/>
</dbReference>
<proteinExistence type="predicted"/>
<dbReference type="HOGENOM" id="CLU_1658729_0_0_0"/>
<name>D7BGG3_ALLS1</name>
<evidence type="ECO:0000313" key="2">
    <source>
        <dbReference type="Proteomes" id="UP000001916"/>
    </source>
</evidence>
<reference evidence="1 2" key="1">
    <citation type="journal article" date="2010" name="Stand. Genomic Sci.">
        <title>Complete genome sequence of Meiothermus silvanus type strain (VI-R2).</title>
        <authorList>
            <person name="Sikorski J."/>
            <person name="Tindall B.J."/>
            <person name="Lowry S."/>
            <person name="Lucas S."/>
            <person name="Nolan M."/>
            <person name="Copeland A."/>
            <person name="Glavina Del Rio T."/>
            <person name="Tice H."/>
            <person name="Cheng J.F."/>
            <person name="Han C."/>
            <person name="Pitluck S."/>
            <person name="Liolios K."/>
            <person name="Ivanova N."/>
            <person name="Mavromatis K."/>
            <person name="Mikhailova N."/>
            <person name="Pati A."/>
            <person name="Goodwin L."/>
            <person name="Chen A."/>
            <person name="Palaniappan K."/>
            <person name="Land M."/>
            <person name="Hauser L."/>
            <person name="Chang Y.J."/>
            <person name="Jeffries C.D."/>
            <person name="Rohde M."/>
            <person name="Goker M."/>
            <person name="Woyke T."/>
            <person name="Bristow J."/>
            <person name="Eisen J.A."/>
            <person name="Markowitz V."/>
            <person name="Hugenholtz P."/>
            <person name="Kyrpides N.C."/>
            <person name="Klenk H.P."/>
            <person name="Lapidus A."/>
        </authorList>
    </citation>
    <scope>NUCLEOTIDE SEQUENCE [LARGE SCALE GENOMIC DNA]</scope>
    <source>
        <strain evidence="2">ATCC 700542 / DSM 9946 / VI-R2</strain>
    </source>
</reference>
<dbReference type="KEGG" id="msv:Mesil_1904"/>
<sequence length="159" mass="17694">MELTEIGWLGLVALIVGWVAGGQVVGGGISVSASVLLTAAPVHIYVTPITVWRLTHNQLVERLWGTGFTLGGTVVYVDPRPPATQMPERDINSLRTMIEQYELGHILGWRHYGLEYLHQIAHEACRYDPKALWAVHCRNDHRPPQILLPHTGAIRVVLP</sequence>
<dbReference type="Proteomes" id="UP000001916">
    <property type="component" value="Chromosome"/>
</dbReference>
<dbReference type="AlphaFoldDB" id="D7BGG3"/>
<dbReference type="OrthoDB" id="9879643at2"/>
<dbReference type="STRING" id="526227.Mesil_1904"/>
<gene>
    <name evidence="1" type="ordered locus">Mesil_1904</name>
</gene>
<evidence type="ECO:0000313" key="1">
    <source>
        <dbReference type="EMBL" id="ADH63779.1"/>
    </source>
</evidence>
<organism evidence="1 2">
    <name type="scientific">Allomeiothermus silvanus (strain ATCC 700542 / DSM 9946 / NBRC 106475 / NCIMB 13440 / VI-R2)</name>
    <name type="common">Thermus silvanus</name>
    <dbReference type="NCBI Taxonomy" id="526227"/>
    <lineage>
        <taxon>Bacteria</taxon>
        <taxon>Thermotogati</taxon>
        <taxon>Deinococcota</taxon>
        <taxon>Deinococci</taxon>
        <taxon>Thermales</taxon>
        <taxon>Thermaceae</taxon>
        <taxon>Allomeiothermus</taxon>
    </lineage>
</organism>
<dbReference type="RefSeq" id="WP_013158335.1">
    <property type="nucleotide sequence ID" value="NC_014212.1"/>
</dbReference>
<protein>
    <submittedName>
        <fullName evidence="1">Uncharacterized protein</fullName>
    </submittedName>
</protein>